<dbReference type="RefSeq" id="XP_021886252.1">
    <property type="nucleotide sequence ID" value="XM_022022735.1"/>
</dbReference>
<sequence>MRNLSLNTCSIFALNLLPMAWRVCVLWPSSSFYSNFTTLPCHLLSSFALGLYINLYIAQYHHFVILSRYAQLALGVMNPC</sequence>
<accession>A0A1Y2H1Y2</accession>
<gene>
    <name evidence="2" type="ORF">BCR41DRAFT_345528</name>
</gene>
<evidence type="ECO:0000313" key="2">
    <source>
        <dbReference type="EMBL" id="ORZ28567.1"/>
    </source>
</evidence>
<keyword evidence="1" id="KW-0812">Transmembrane</keyword>
<reference evidence="2 3" key="1">
    <citation type="submission" date="2016-07" db="EMBL/GenBank/DDBJ databases">
        <title>Pervasive Adenine N6-methylation of Active Genes in Fungi.</title>
        <authorList>
            <consortium name="DOE Joint Genome Institute"/>
            <person name="Mondo S.J."/>
            <person name="Dannebaum R.O."/>
            <person name="Kuo R.C."/>
            <person name="Labutti K."/>
            <person name="Haridas S."/>
            <person name="Kuo A."/>
            <person name="Salamov A."/>
            <person name="Ahrendt S.R."/>
            <person name="Lipzen A."/>
            <person name="Sullivan W."/>
            <person name="Andreopoulos W.B."/>
            <person name="Clum A."/>
            <person name="Lindquist E."/>
            <person name="Daum C."/>
            <person name="Ramamoorthy G.K."/>
            <person name="Gryganskyi A."/>
            <person name="Culley D."/>
            <person name="Magnuson J.K."/>
            <person name="James T.Y."/>
            <person name="O'Malley M.A."/>
            <person name="Stajich J.E."/>
            <person name="Spatafora J.W."/>
            <person name="Visel A."/>
            <person name="Grigoriev I.V."/>
        </authorList>
    </citation>
    <scope>NUCLEOTIDE SEQUENCE [LARGE SCALE GENOMIC DNA]</scope>
    <source>
        <strain evidence="2 3">NRRL 3116</strain>
    </source>
</reference>
<evidence type="ECO:0000313" key="3">
    <source>
        <dbReference type="Proteomes" id="UP000193648"/>
    </source>
</evidence>
<dbReference type="EMBL" id="MCFF01000002">
    <property type="protein sequence ID" value="ORZ28567.1"/>
    <property type="molecule type" value="Genomic_DNA"/>
</dbReference>
<keyword evidence="1" id="KW-1133">Transmembrane helix</keyword>
<dbReference type="Proteomes" id="UP000193648">
    <property type="component" value="Unassembled WGS sequence"/>
</dbReference>
<dbReference type="InParanoid" id="A0A1Y2H1Y2"/>
<protein>
    <submittedName>
        <fullName evidence="2">Uncharacterized protein</fullName>
    </submittedName>
</protein>
<proteinExistence type="predicted"/>
<dbReference type="AlphaFoldDB" id="A0A1Y2H1Y2"/>
<evidence type="ECO:0000256" key="1">
    <source>
        <dbReference type="SAM" id="Phobius"/>
    </source>
</evidence>
<name>A0A1Y2H1Y2_9FUNG</name>
<organism evidence="2 3">
    <name type="scientific">Lobosporangium transversale</name>
    <dbReference type="NCBI Taxonomy" id="64571"/>
    <lineage>
        <taxon>Eukaryota</taxon>
        <taxon>Fungi</taxon>
        <taxon>Fungi incertae sedis</taxon>
        <taxon>Mucoromycota</taxon>
        <taxon>Mortierellomycotina</taxon>
        <taxon>Mortierellomycetes</taxon>
        <taxon>Mortierellales</taxon>
        <taxon>Mortierellaceae</taxon>
        <taxon>Lobosporangium</taxon>
    </lineage>
</organism>
<comment type="caution">
    <text evidence="2">The sequence shown here is derived from an EMBL/GenBank/DDBJ whole genome shotgun (WGS) entry which is preliminary data.</text>
</comment>
<keyword evidence="1" id="KW-0472">Membrane</keyword>
<dbReference type="GeneID" id="33564579"/>
<keyword evidence="3" id="KW-1185">Reference proteome</keyword>
<feature type="transmembrane region" description="Helical" evidence="1">
    <location>
        <begin position="32"/>
        <end position="58"/>
    </location>
</feature>